<evidence type="ECO:0008006" key="4">
    <source>
        <dbReference type="Google" id="ProtNLM"/>
    </source>
</evidence>
<proteinExistence type="predicted"/>
<accession>A0A1Y3CND4</accession>
<organism evidence="2 3">
    <name type="scientific">Acinetobacter silvestris</name>
    <dbReference type="NCBI Taxonomy" id="1977882"/>
    <lineage>
        <taxon>Bacteria</taxon>
        <taxon>Pseudomonadati</taxon>
        <taxon>Pseudomonadota</taxon>
        <taxon>Gammaproteobacteria</taxon>
        <taxon>Moraxellales</taxon>
        <taxon>Moraxellaceae</taxon>
        <taxon>Acinetobacter</taxon>
    </lineage>
</organism>
<dbReference type="OrthoDB" id="6711823at2"/>
<feature type="signal peptide" evidence="1">
    <location>
        <begin position="1"/>
        <end position="20"/>
    </location>
</feature>
<dbReference type="AlphaFoldDB" id="A0A1Y3CND4"/>
<dbReference type="RefSeq" id="WP_086202250.1">
    <property type="nucleotide sequence ID" value="NZ_NEGB01000001.1"/>
</dbReference>
<evidence type="ECO:0000313" key="2">
    <source>
        <dbReference type="EMBL" id="OTG67393.1"/>
    </source>
</evidence>
<reference evidence="2 3" key="1">
    <citation type="submission" date="2017-04" db="EMBL/GenBank/DDBJ databases">
        <title>High diversity of culturable Acinetobacter species in natural soil and water ecosystems.</title>
        <authorList>
            <person name="Nemec A."/>
            <person name="Radolfova-Krizova L."/>
        </authorList>
    </citation>
    <scope>NUCLEOTIDE SEQUENCE [LARGE SCALE GENOMIC DNA]</scope>
    <source>
        <strain evidence="2 3">ANC 4999</strain>
    </source>
</reference>
<dbReference type="STRING" id="1977882.B9T28_01840"/>
<feature type="chain" id="PRO_5012486212" description="Spore coat protein U domain-containing protein" evidence="1">
    <location>
        <begin position="21"/>
        <end position="138"/>
    </location>
</feature>
<protein>
    <recommendedName>
        <fullName evidence="4">Spore coat protein U domain-containing protein</fullName>
    </recommendedName>
</protein>
<keyword evidence="1" id="KW-0732">Signal</keyword>
<gene>
    <name evidence="2" type="ORF">B9T28_01840</name>
</gene>
<evidence type="ECO:0000313" key="3">
    <source>
        <dbReference type="Proteomes" id="UP000242765"/>
    </source>
</evidence>
<evidence type="ECO:0000256" key="1">
    <source>
        <dbReference type="SAM" id="SignalP"/>
    </source>
</evidence>
<comment type="caution">
    <text evidence="2">The sequence shown here is derived from an EMBL/GenBank/DDBJ whole genome shotgun (WGS) entry which is preliminary data.</text>
</comment>
<name>A0A1Y3CND4_9GAMM</name>
<dbReference type="Proteomes" id="UP000242765">
    <property type="component" value="Unassembled WGS sequence"/>
</dbReference>
<keyword evidence="3" id="KW-1185">Reference proteome</keyword>
<dbReference type="EMBL" id="NEGB01000001">
    <property type="protein sequence ID" value="OTG67393.1"/>
    <property type="molecule type" value="Genomic_DNA"/>
</dbReference>
<sequence length="138" mass="15202">MKLKLSICVLLLFCIPLGHAKSCQIDRVTSSQLKLSSSYLSQAATSFMVSCDTRYAIQFSSRNLTNSSGSSYLVNETNHKLRTQMNISGASGSRWNVPLSQPAGTNDKFVVLVQLLERPNVLTPAGSYKDNLYVSLMF</sequence>